<dbReference type="AlphaFoldDB" id="A0A934S518"/>
<keyword evidence="1" id="KW-0732">Signal</keyword>
<name>A0A934S518_9BACT</name>
<dbReference type="Proteomes" id="UP000603141">
    <property type="component" value="Unassembled WGS sequence"/>
</dbReference>
<protein>
    <recommendedName>
        <fullName evidence="4">DUF4165 domain-containing protein</fullName>
    </recommendedName>
</protein>
<gene>
    <name evidence="2" type="ORF">JIN85_09675</name>
</gene>
<sequence length="367" mass="39693">MKTILAGALFAAVSMHPLFADEDFILQEAVIDGNTVTYKIPVSGDEGEVVSQPVDADSSIFRLITVYTDGDGQVQTLQLDTKTVGTFVPSASITLSSKDPYGTPRTRFDQPYGVKVTVSNLSTNAADPIEAREVKVYRSYKLYDPTTFAAYPDDAGKTYSESFTFTADGSYNLSDGTEGGGMSPRLDALENPDSYMMGEETYTVVASGTDKVLASATMIIWPLATAEIIGVDQTQTYTQVPTETSVKYHNLYPGSQAYVQVRIGDEDKIINASALSYSSAVKEPQTQQLPLTELDQLVTEDGVYILKAFTITPFNEGAPEQLSIVDLTVKNADGTEDPANPTEDPEEEVPVTIKRTIKVNGGLSTME</sequence>
<evidence type="ECO:0000256" key="1">
    <source>
        <dbReference type="SAM" id="SignalP"/>
    </source>
</evidence>
<feature type="chain" id="PRO_5037761058" description="DUF4165 domain-containing protein" evidence="1">
    <location>
        <begin position="21"/>
        <end position="367"/>
    </location>
</feature>
<comment type="caution">
    <text evidence="2">The sequence shown here is derived from an EMBL/GenBank/DDBJ whole genome shotgun (WGS) entry which is preliminary data.</text>
</comment>
<proteinExistence type="predicted"/>
<dbReference type="EMBL" id="JAENIJ010000013">
    <property type="protein sequence ID" value="MBK1882686.1"/>
    <property type="molecule type" value="Genomic_DNA"/>
</dbReference>
<reference evidence="2" key="1">
    <citation type="submission" date="2021-01" db="EMBL/GenBank/DDBJ databases">
        <title>Modified the classification status of verrucomicrobia.</title>
        <authorList>
            <person name="Feng X."/>
        </authorList>
    </citation>
    <scope>NUCLEOTIDE SEQUENCE</scope>
    <source>
        <strain evidence="2">KCTC 22041</strain>
    </source>
</reference>
<evidence type="ECO:0000313" key="2">
    <source>
        <dbReference type="EMBL" id="MBK1882686.1"/>
    </source>
</evidence>
<dbReference type="RefSeq" id="WP_200270062.1">
    <property type="nucleotide sequence ID" value="NZ_JAENIJ010000013.1"/>
</dbReference>
<accession>A0A934S518</accession>
<evidence type="ECO:0000313" key="3">
    <source>
        <dbReference type="Proteomes" id="UP000603141"/>
    </source>
</evidence>
<keyword evidence="3" id="KW-1185">Reference proteome</keyword>
<organism evidence="2 3">
    <name type="scientific">Luteolibacter pohnpeiensis</name>
    <dbReference type="NCBI Taxonomy" id="454153"/>
    <lineage>
        <taxon>Bacteria</taxon>
        <taxon>Pseudomonadati</taxon>
        <taxon>Verrucomicrobiota</taxon>
        <taxon>Verrucomicrobiia</taxon>
        <taxon>Verrucomicrobiales</taxon>
        <taxon>Verrucomicrobiaceae</taxon>
        <taxon>Luteolibacter</taxon>
    </lineage>
</organism>
<evidence type="ECO:0008006" key="4">
    <source>
        <dbReference type="Google" id="ProtNLM"/>
    </source>
</evidence>
<feature type="signal peptide" evidence="1">
    <location>
        <begin position="1"/>
        <end position="20"/>
    </location>
</feature>